<feature type="region of interest" description="Disordered" evidence="3">
    <location>
        <begin position="788"/>
        <end position="807"/>
    </location>
</feature>
<feature type="compositionally biased region" description="Low complexity" evidence="3">
    <location>
        <begin position="1"/>
        <end position="13"/>
    </location>
</feature>
<dbReference type="AlphaFoldDB" id="A0A084AQA0"/>
<feature type="compositionally biased region" description="Basic and acidic residues" evidence="3">
    <location>
        <begin position="63"/>
        <end position="109"/>
    </location>
</feature>
<feature type="region of interest" description="Disordered" evidence="3">
    <location>
        <begin position="1"/>
        <end position="546"/>
    </location>
</feature>
<dbReference type="GO" id="GO:0003723">
    <property type="term" value="F:RNA binding"/>
    <property type="evidence" value="ECO:0007669"/>
    <property type="project" value="UniProtKB-UniRule"/>
</dbReference>
<dbReference type="GO" id="GO:0005829">
    <property type="term" value="C:cytosol"/>
    <property type="evidence" value="ECO:0007669"/>
    <property type="project" value="TreeGrafter"/>
</dbReference>
<feature type="compositionally biased region" description="Polar residues" evidence="3">
    <location>
        <begin position="466"/>
        <end position="475"/>
    </location>
</feature>
<sequence length="807" mass="87030">MAASSSFSYAQAAKGRAASPSTNPTEAPQQAQDSPAAPPVANSTTAEAPVVDSSDKSLSASAEKQELDGRSDSQADTRSESIQERRSESRREDDSERLNRPWRRNDKGTRSSSATTRSVDEHESRKPRRGKKGKATEKQAAEQAAEKEAEPEPEPPKVELSEAPIPTVNPWLQRKEAQLAKSRVPSLDAQAEGPNGASKNGDDASKDVSAQGETAESSPAREVSLTNGAKPTRRAGEAPRPERNGSRGSRTTDKDGKPAVPPPVEDAALWPTPENATVEDKKKGQDKADRPELTQDDSAGAKPKQKKEWLTYDYVPSVSFETQLPNLRGSKPRGGAKGASAPRASVANQTGDKLPSPTTTGKMAEARERPRDGTNGTNGVTQSSQQGKRPSVDGPGVREPRKAATSSAADRTREPLQGQSAEQSNPPRERHEGRHEGRGEGRGDNRGEGRGERGRGGYRGRGNHHFVNSHTQHQGLNAGPGYGQNGGAAQRTQGPYSPPSRQGSNGQQYVPSSQRGGRGGRHGGNGNYHRMSVPNGAPRPAPVQTQYGTYDYSMPPMSAMPYQPAPPVDNVLLPYLRSQVEYYFSIENLCKDLYLRRRMDSQGFVPLHFVAAFKRMRQLTGDLSLIRLVCEDSAVVELVVGDDDVERLRPRENFDRWVLPMAGRDELARNAGPRHFTHRNRSYHFSPPYNGVPMHYGLASPPPFAMGGDYPYPQFMEEPQNAHGGHDANAAVTNGHSQLSADVPDFSPSGPPKYGQQDSMLSHLDNGAGHTPADASGINGYTNGAVPNGMSNGVHHNEGLEQGTLQS</sequence>
<feature type="compositionally biased region" description="Basic and acidic residues" evidence="3">
    <location>
        <begin position="278"/>
        <end position="293"/>
    </location>
</feature>
<evidence type="ECO:0000313" key="6">
    <source>
        <dbReference type="Proteomes" id="UP000028045"/>
    </source>
</evidence>
<dbReference type="PANTHER" id="PTHR22792">
    <property type="entry name" value="LUPUS LA PROTEIN-RELATED"/>
    <property type="match status" value="1"/>
</dbReference>
<dbReference type="GO" id="GO:0045727">
    <property type="term" value="P:positive regulation of translation"/>
    <property type="evidence" value="ECO:0007669"/>
    <property type="project" value="TreeGrafter"/>
</dbReference>
<feature type="compositionally biased region" description="Polar residues" evidence="3">
    <location>
        <begin position="490"/>
        <end position="514"/>
    </location>
</feature>
<gene>
    <name evidence="5" type="ORF">S7711_02399</name>
</gene>
<organism evidence="5 6">
    <name type="scientific">Stachybotrys chartarum (strain CBS 109288 / IBT 7711)</name>
    <name type="common">Toxic black mold</name>
    <name type="synonym">Stilbospora chartarum</name>
    <dbReference type="NCBI Taxonomy" id="1280523"/>
    <lineage>
        <taxon>Eukaryota</taxon>
        <taxon>Fungi</taxon>
        <taxon>Dikarya</taxon>
        <taxon>Ascomycota</taxon>
        <taxon>Pezizomycotina</taxon>
        <taxon>Sordariomycetes</taxon>
        <taxon>Hypocreomycetidae</taxon>
        <taxon>Hypocreales</taxon>
        <taxon>Stachybotryaceae</taxon>
        <taxon>Stachybotrys</taxon>
    </lineage>
</organism>
<dbReference type="OrthoDB" id="340227at2759"/>
<dbReference type="Proteomes" id="UP000028045">
    <property type="component" value="Unassembled WGS sequence"/>
</dbReference>
<dbReference type="InterPro" id="IPR036390">
    <property type="entry name" value="WH_DNA-bd_sf"/>
</dbReference>
<evidence type="ECO:0000256" key="1">
    <source>
        <dbReference type="ARBA" id="ARBA00022884"/>
    </source>
</evidence>
<keyword evidence="1 2" id="KW-0694">RNA-binding</keyword>
<accession>A0A084AQA0</accession>
<dbReference type="PROSITE" id="PS50961">
    <property type="entry name" value="HTH_LA"/>
    <property type="match status" value="1"/>
</dbReference>
<feature type="compositionally biased region" description="Polar residues" evidence="3">
    <location>
        <begin position="374"/>
        <end position="388"/>
    </location>
</feature>
<dbReference type="HOGENOM" id="CLU_005100_1_0_1"/>
<dbReference type="InterPro" id="IPR045180">
    <property type="entry name" value="La_dom_prot"/>
</dbReference>
<feature type="compositionally biased region" description="Basic and acidic residues" evidence="3">
    <location>
        <begin position="427"/>
        <end position="455"/>
    </location>
</feature>
<dbReference type="CDD" id="cd07323">
    <property type="entry name" value="LAM"/>
    <property type="match status" value="1"/>
</dbReference>
<proteinExistence type="predicted"/>
<dbReference type="Pfam" id="PF05383">
    <property type="entry name" value="La"/>
    <property type="match status" value="1"/>
</dbReference>
<dbReference type="Gene3D" id="1.10.10.10">
    <property type="entry name" value="Winged helix-like DNA-binding domain superfamily/Winged helix DNA-binding domain"/>
    <property type="match status" value="1"/>
</dbReference>
<dbReference type="InterPro" id="IPR006630">
    <property type="entry name" value="La_HTH"/>
</dbReference>
<protein>
    <recommendedName>
        <fullName evidence="4">HTH La-type RNA-binding domain-containing protein</fullName>
    </recommendedName>
</protein>
<feature type="compositionally biased region" description="Polar residues" evidence="3">
    <location>
        <begin position="346"/>
        <end position="361"/>
    </location>
</feature>
<dbReference type="GO" id="GO:0010494">
    <property type="term" value="C:cytoplasmic stress granule"/>
    <property type="evidence" value="ECO:0007669"/>
    <property type="project" value="TreeGrafter"/>
</dbReference>
<feature type="compositionally biased region" description="Polar residues" evidence="3">
    <location>
        <begin position="417"/>
        <end position="426"/>
    </location>
</feature>
<keyword evidence="6" id="KW-1185">Reference proteome</keyword>
<feature type="region of interest" description="Disordered" evidence="3">
    <location>
        <begin position="738"/>
        <end position="777"/>
    </location>
</feature>
<evidence type="ECO:0000256" key="3">
    <source>
        <dbReference type="SAM" id="MobiDB-lite"/>
    </source>
</evidence>
<dbReference type="SMART" id="SM00715">
    <property type="entry name" value="LA"/>
    <property type="match status" value="1"/>
</dbReference>
<evidence type="ECO:0000256" key="2">
    <source>
        <dbReference type="PROSITE-ProRule" id="PRU00332"/>
    </source>
</evidence>
<dbReference type="PANTHER" id="PTHR22792:SF132">
    <property type="entry name" value="LA-RELATED PROTEIN 1"/>
    <property type="match status" value="1"/>
</dbReference>
<dbReference type="SUPFAM" id="SSF46785">
    <property type="entry name" value="Winged helix' DNA-binding domain"/>
    <property type="match status" value="1"/>
</dbReference>
<feature type="compositionally biased region" description="Basic and acidic residues" evidence="3">
    <location>
        <begin position="134"/>
        <end position="160"/>
    </location>
</feature>
<dbReference type="InterPro" id="IPR036388">
    <property type="entry name" value="WH-like_DNA-bd_sf"/>
</dbReference>
<evidence type="ECO:0000259" key="4">
    <source>
        <dbReference type="PROSITE" id="PS50961"/>
    </source>
</evidence>
<feature type="domain" description="HTH La-type RNA-binding" evidence="4">
    <location>
        <begin position="566"/>
        <end position="655"/>
    </location>
</feature>
<evidence type="ECO:0000313" key="5">
    <source>
        <dbReference type="EMBL" id="KEY67479.1"/>
    </source>
</evidence>
<feature type="compositionally biased region" description="Basic and acidic residues" evidence="3">
    <location>
        <begin position="234"/>
        <end position="257"/>
    </location>
</feature>
<name>A0A084AQA0_STACB</name>
<dbReference type="EMBL" id="KL648614">
    <property type="protein sequence ID" value="KEY67479.1"/>
    <property type="molecule type" value="Genomic_DNA"/>
</dbReference>
<reference evidence="5 6" key="1">
    <citation type="journal article" date="2014" name="BMC Genomics">
        <title>Comparative genome sequencing reveals chemotype-specific gene clusters in the toxigenic black mold Stachybotrys.</title>
        <authorList>
            <person name="Semeiks J."/>
            <person name="Borek D."/>
            <person name="Otwinowski Z."/>
            <person name="Grishin N.V."/>
        </authorList>
    </citation>
    <scope>NUCLEOTIDE SEQUENCE [LARGE SCALE GENOMIC DNA]</scope>
    <source>
        <strain evidence="6">CBS 109288 / IBT 7711</strain>
    </source>
</reference>